<feature type="region of interest" description="Disordered" evidence="1">
    <location>
        <begin position="1"/>
        <end position="23"/>
    </location>
</feature>
<sequence length="85" mass="9101">MRNLNALSPAARSAAMRGGVDGWGQVGGQPGQIRYMEVRKKRPGRQPKCACGCDANKTHLGFANGVCLISGCEMRIRRWVKAGAA</sequence>
<evidence type="ECO:0000256" key="1">
    <source>
        <dbReference type="SAM" id="MobiDB-lite"/>
    </source>
</evidence>
<evidence type="ECO:0000313" key="3">
    <source>
        <dbReference type="Proteomes" id="UP000258127"/>
    </source>
</evidence>
<dbReference type="Proteomes" id="UP000258127">
    <property type="component" value="Chromosome"/>
</dbReference>
<dbReference type="AlphaFoldDB" id="A0AAI8PBH7"/>
<keyword evidence="3" id="KW-1185">Reference proteome</keyword>
<gene>
    <name evidence="2" type="ORF">DZC75_10615</name>
</gene>
<protein>
    <submittedName>
        <fullName evidence="2">Uncharacterized protein</fullName>
    </submittedName>
</protein>
<dbReference type="EMBL" id="CP031641">
    <property type="protein sequence ID" value="AXO88426.1"/>
    <property type="molecule type" value="Genomic_DNA"/>
</dbReference>
<organism evidence="2 3">
    <name type="scientific">Pseudomonas parafulva</name>
    <dbReference type="NCBI Taxonomy" id="157782"/>
    <lineage>
        <taxon>Bacteria</taxon>
        <taxon>Pseudomonadati</taxon>
        <taxon>Pseudomonadota</taxon>
        <taxon>Gammaproteobacteria</taxon>
        <taxon>Pseudomonadales</taxon>
        <taxon>Pseudomonadaceae</taxon>
        <taxon>Pseudomonas</taxon>
    </lineage>
</organism>
<evidence type="ECO:0000313" key="2">
    <source>
        <dbReference type="EMBL" id="AXO88426.1"/>
    </source>
</evidence>
<reference evidence="2 3" key="1">
    <citation type="submission" date="2018-08" db="EMBL/GenBank/DDBJ databases">
        <authorList>
            <person name="Lee Y."/>
            <person name="Kakembo D."/>
        </authorList>
    </citation>
    <scope>NUCLEOTIDE SEQUENCE [LARGE SCALE GENOMIC DNA]</scope>
    <source>
        <strain evidence="2 3">JBCS1880</strain>
    </source>
</reference>
<proteinExistence type="predicted"/>
<name>A0AAI8PBH7_9PSED</name>
<accession>A0AAI8PBH7</accession>